<organism evidence="2 3">
    <name type="scientific">Limnoraphis robusta CS-951</name>
    <dbReference type="NCBI Taxonomy" id="1637645"/>
    <lineage>
        <taxon>Bacteria</taxon>
        <taxon>Bacillati</taxon>
        <taxon>Cyanobacteriota</taxon>
        <taxon>Cyanophyceae</taxon>
        <taxon>Oscillatoriophycideae</taxon>
        <taxon>Oscillatoriales</taxon>
        <taxon>Sirenicapillariaceae</taxon>
        <taxon>Limnoraphis</taxon>
    </lineage>
</organism>
<keyword evidence="2" id="KW-0489">Methyltransferase</keyword>
<dbReference type="Proteomes" id="UP000033607">
    <property type="component" value="Unassembled WGS sequence"/>
</dbReference>
<dbReference type="PANTHER" id="PTHR43591:SF24">
    <property type="entry name" value="2-METHOXY-6-POLYPRENYL-1,4-BENZOQUINOL METHYLASE, MITOCHONDRIAL"/>
    <property type="match status" value="1"/>
</dbReference>
<reference evidence="2 3" key="1">
    <citation type="submission" date="2015-06" db="EMBL/GenBank/DDBJ databases">
        <title>Draft genome assembly of filamentous brackish cyanobacterium Limnoraphis robusta strain CS-951.</title>
        <authorList>
            <person name="Willis A."/>
            <person name="Parks M."/>
            <person name="Burford M.A."/>
        </authorList>
    </citation>
    <scope>NUCLEOTIDE SEQUENCE [LARGE SCALE GENOMIC DNA]</scope>
    <source>
        <strain evidence="2 3">CS-951</strain>
    </source>
</reference>
<dbReference type="InterPro" id="IPR041698">
    <property type="entry name" value="Methyltransf_25"/>
</dbReference>
<dbReference type="OrthoDB" id="9760689at2"/>
<dbReference type="AlphaFoldDB" id="A0A0F5YNL7"/>
<dbReference type="RefSeq" id="WP_046276725.1">
    <property type="nucleotide sequence ID" value="NZ_LATL02000017.1"/>
</dbReference>
<evidence type="ECO:0000313" key="3">
    <source>
        <dbReference type="Proteomes" id="UP000033607"/>
    </source>
</evidence>
<dbReference type="GO" id="GO:0008168">
    <property type="term" value="F:methyltransferase activity"/>
    <property type="evidence" value="ECO:0007669"/>
    <property type="project" value="UniProtKB-KW"/>
</dbReference>
<dbReference type="InterPro" id="IPR029063">
    <property type="entry name" value="SAM-dependent_MTases_sf"/>
</dbReference>
<dbReference type="GO" id="GO:0032259">
    <property type="term" value="P:methylation"/>
    <property type="evidence" value="ECO:0007669"/>
    <property type="project" value="UniProtKB-KW"/>
</dbReference>
<dbReference type="CDD" id="cd02440">
    <property type="entry name" value="AdoMet_MTases"/>
    <property type="match status" value="1"/>
</dbReference>
<dbReference type="Pfam" id="PF13649">
    <property type="entry name" value="Methyltransf_25"/>
    <property type="match status" value="1"/>
</dbReference>
<evidence type="ECO:0000259" key="1">
    <source>
        <dbReference type="Pfam" id="PF13649"/>
    </source>
</evidence>
<name>A0A0F5YNL7_9CYAN</name>
<keyword evidence="2" id="KW-0808">Transferase</keyword>
<evidence type="ECO:0000313" key="2">
    <source>
        <dbReference type="EMBL" id="KKD39775.1"/>
    </source>
</evidence>
<dbReference type="PATRIC" id="fig|1637645.4.peg.335"/>
<protein>
    <submittedName>
        <fullName evidence="2">Methyltransferase type 12</fullName>
    </submittedName>
</protein>
<dbReference type="EMBL" id="LATL02000017">
    <property type="protein sequence ID" value="KKD39775.1"/>
    <property type="molecule type" value="Genomic_DNA"/>
</dbReference>
<dbReference type="Gene3D" id="3.40.50.150">
    <property type="entry name" value="Vaccinia Virus protein VP39"/>
    <property type="match status" value="1"/>
</dbReference>
<comment type="caution">
    <text evidence="2">The sequence shown here is derived from an EMBL/GenBank/DDBJ whole genome shotgun (WGS) entry which is preliminary data.</text>
</comment>
<dbReference type="PANTHER" id="PTHR43591">
    <property type="entry name" value="METHYLTRANSFERASE"/>
    <property type="match status" value="1"/>
</dbReference>
<accession>A0A0F5YNL7</accession>
<proteinExistence type="predicted"/>
<gene>
    <name evidence="2" type="ORF">WN50_01485</name>
</gene>
<sequence>MNSQFQHSMMPQTTHDELARQNFMQSLSVHINRQMASNNKKIYENVAKPNFEQKHQHPPQNRHDILQAMQDQSYYRWWSILKRFQQEMMWESVGSSVERQLPELIIKAKNIQNQIGSLTLDPNFKIPAYMTEVDIHCMPGGYHTEIIENDLAVGAIYDRGVFVYGRGWLGTLNDDMGHSVIQNYLKPNYPNFKPQKILDMGCAVGHSTLPYIDAYLDAEIHGIDIGAPMLQYAHARAEALNKRVNFSQQNAENTNFPDGTFDLIVSHILLHEIPTFAIKNVMRECYRLLSPGGIMIHLDAPLYRHMDAYTAFISEWQTLNNNEPFWSEMRDLDLTAIVTEAGFSSEKTTEAFVLKHSCKTPNRSQPEKTPAVSVRPTWFAIAAQK</sequence>
<dbReference type="SUPFAM" id="SSF53335">
    <property type="entry name" value="S-adenosyl-L-methionine-dependent methyltransferases"/>
    <property type="match status" value="1"/>
</dbReference>
<feature type="domain" description="Methyltransferase" evidence="1">
    <location>
        <begin position="197"/>
        <end position="293"/>
    </location>
</feature>